<evidence type="ECO:0000313" key="2">
    <source>
        <dbReference type="WBParaSite" id="PTRK_0001634950.1"/>
    </source>
</evidence>
<sequence>LFIEMKTNWIQRNNLLTLNCNVSSNIEENDTYTLEWRKDYKLIFSAYGNEDSGHAIESMQGKF</sequence>
<protein>
    <submittedName>
        <fullName evidence="2">Ig-like domain-containing protein</fullName>
    </submittedName>
</protein>
<name>A0A0N5A3Z6_PARTI</name>
<dbReference type="WBParaSite" id="PTRK_0001634950.1">
    <property type="protein sequence ID" value="PTRK_0001634950.1"/>
    <property type="gene ID" value="PTRK_0001634950"/>
</dbReference>
<reference evidence="2" key="1">
    <citation type="submission" date="2017-02" db="UniProtKB">
        <authorList>
            <consortium name="WormBaseParasite"/>
        </authorList>
    </citation>
    <scope>IDENTIFICATION</scope>
</reference>
<accession>A0A0N5A3Z6</accession>
<evidence type="ECO:0000313" key="1">
    <source>
        <dbReference type="Proteomes" id="UP000038045"/>
    </source>
</evidence>
<dbReference type="Proteomes" id="UP000038045">
    <property type="component" value="Unplaced"/>
</dbReference>
<organism evidence="1 2">
    <name type="scientific">Parastrongyloides trichosuri</name>
    <name type="common">Possum-specific nematode worm</name>
    <dbReference type="NCBI Taxonomy" id="131310"/>
    <lineage>
        <taxon>Eukaryota</taxon>
        <taxon>Metazoa</taxon>
        <taxon>Ecdysozoa</taxon>
        <taxon>Nematoda</taxon>
        <taxon>Chromadorea</taxon>
        <taxon>Rhabditida</taxon>
        <taxon>Tylenchina</taxon>
        <taxon>Panagrolaimomorpha</taxon>
        <taxon>Strongyloidoidea</taxon>
        <taxon>Strongyloididae</taxon>
        <taxon>Parastrongyloides</taxon>
    </lineage>
</organism>
<keyword evidence="1" id="KW-1185">Reference proteome</keyword>
<dbReference type="AlphaFoldDB" id="A0A0N5A3Z6"/>
<proteinExistence type="predicted"/>